<keyword evidence="1" id="KW-0472">Membrane</keyword>
<feature type="transmembrane region" description="Helical" evidence="1">
    <location>
        <begin position="222"/>
        <end position="244"/>
    </location>
</feature>
<reference evidence="2" key="1">
    <citation type="submission" date="2021-01" db="EMBL/GenBank/DDBJ databases">
        <authorList>
            <person name="Corre E."/>
            <person name="Pelletier E."/>
            <person name="Niang G."/>
            <person name="Scheremetjew M."/>
            <person name="Finn R."/>
            <person name="Kale V."/>
            <person name="Holt S."/>
            <person name="Cochrane G."/>
            <person name="Meng A."/>
            <person name="Brown T."/>
            <person name="Cohen L."/>
        </authorList>
    </citation>
    <scope>NUCLEOTIDE SEQUENCE</scope>
    <source>
        <strain evidence="2">308</strain>
    </source>
</reference>
<organism evidence="2">
    <name type="scientific">Corethron hystrix</name>
    <dbReference type="NCBI Taxonomy" id="216773"/>
    <lineage>
        <taxon>Eukaryota</taxon>
        <taxon>Sar</taxon>
        <taxon>Stramenopiles</taxon>
        <taxon>Ochrophyta</taxon>
        <taxon>Bacillariophyta</taxon>
        <taxon>Coscinodiscophyceae</taxon>
        <taxon>Corethrophycidae</taxon>
        <taxon>Corethrales</taxon>
        <taxon>Corethraceae</taxon>
        <taxon>Corethron</taxon>
    </lineage>
</organism>
<keyword evidence="1" id="KW-1133">Transmembrane helix</keyword>
<keyword evidence="1" id="KW-0812">Transmembrane</keyword>
<accession>A0A7S1BLJ8</accession>
<protein>
    <recommendedName>
        <fullName evidence="3">ShKT domain-containing protein</fullName>
    </recommendedName>
</protein>
<dbReference type="AlphaFoldDB" id="A0A7S1BLJ8"/>
<name>A0A7S1BLJ8_9STRA</name>
<proteinExistence type="predicted"/>
<gene>
    <name evidence="2" type="ORF">CHYS00102_LOCUS18573</name>
</gene>
<evidence type="ECO:0000256" key="1">
    <source>
        <dbReference type="SAM" id="Phobius"/>
    </source>
</evidence>
<sequence length="340" mass="38067">MIRIITIQIEKDVFATGWLRAKKQFCELHTENVIVADKCPCTCGNCHPVQSPLTSSSSSKVPTSVPTFQISTNEVPTIVTACIDNPNFSIFDDRDLGCDFVKEDPVKRCKYNVHGRTIESFCALTCNADRCTNKLDDSYTTVTSRQYEMEIDNELCVDLSTFVLDFGFDCQWVKEDKQRRCNIAMDGKVAREMCPATCGICEPEAFEAYTSGLQRNARINDYLFLITTMSVGIIGAVLSLIYALKRWEKKKILDRSETLQNSVSVIRNRGHGCGGSELWEFRSRISSGDLSQDSVIERNVCRVDAMDLYSDTGNFSLNTIQQSDSSFNSKCAADCCPNAH</sequence>
<evidence type="ECO:0008006" key="3">
    <source>
        <dbReference type="Google" id="ProtNLM"/>
    </source>
</evidence>
<dbReference type="EMBL" id="HBFR01025814">
    <property type="protein sequence ID" value="CAD8891367.1"/>
    <property type="molecule type" value="Transcribed_RNA"/>
</dbReference>
<evidence type="ECO:0000313" key="2">
    <source>
        <dbReference type="EMBL" id="CAD8891367.1"/>
    </source>
</evidence>